<evidence type="ECO:0000313" key="4">
    <source>
        <dbReference type="Proteomes" id="UP001415857"/>
    </source>
</evidence>
<reference evidence="3 4" key="1">
    <citation type="journal article" date="2024" name="Plant J.">
        <title>Genome sequences and population genomics reveal climatic adaptation and genomic divergence between two closely related sweetgum species.</title>
        <authorList>
            <person name="Xu W.Q."/>
            <person name="Ren C.Q."/>
            <person name="Zhang X.Y."/>
            <person name="Comes H.P."/>
            <person name="Liu X.H."/>
            <person name="Li Y.G."/>
            <person name="Kettle C.J."/>
            <person name="Jalonen R."/>
            <person name="Gaisberger H."/>
            <person name="Ma Y.Z."/>
            <person name="Qiu Y.X."/>
        </authorList>
    </citation>
    <scope>NUCLEOTIDE SEQUENCE [LARGE SCALE GENOMIC DNA]</scope>
    <source>
        <strain evidence="3">Hangzhou</strain>
    </source>
</reference>
<organism evidence="3 4">
    <name type="scientific">Liquidambar formosana</name>
    <name type="common">Formosan gum</name>
    <dbReference type="NCBI Taxonomy" id="63359"/>
    <lineage>
        <taxon>Eukaryota</taxon>
        <taxon>Viridiplantae</taxon>
        <taxon>Streptophyta</taxon>
        <taxon>Embryophyta</taxon>
        <taxon>Tracheophyta</taxon>
        <taxon>Spermatophyta</taxon>
        <taxon>Magnoliopsida</taxon>
        <taxon>eudicotyledons</taxon>
        <taxon>Gunneridae</taxon>
        <taxon>Pentapetalae</taxon>
        <taxon>Saxifragales</taxon>
        <taxon>Altingiaceae</taxon>
        <taxon>Liquidambar</taxon>
    </lineage>
</organism>
<sequence length="184" mass="21471">MGDLLTDQEKHKAQIRKLKKELASKKAAFSVLKDDYETTMATIKTISVELEEARTAVQKVNAKLMEARKETEGLKLGQKRWEDRFHKEVRTRERLISEVEEEKVREEVTREMALEVKEYEDKVYLQGWNTLLEKIRAKFPSVDLRLISFERTEVPDEDYEALEKVPELTSTGPKTTIEDMPPEA</sequence>
<gene>
    <name evidence="3" type="ORF">L1049_008657</name>
</gene>
<dbReference type="AlphaFoldDB" id="A0AAP0S4M0"/>
<accession>A0AAP0S4M0</accession>
<protein>
    <submittedName>
        <fullName evidence="3">Uncharacterized protein</fullName>
    </submittedName>
</protein>
<keyword evidence="4" id="KW-1185">Reference proteome</keyword>
<evidence type="ECO:0000256" key="1">
    <source>
        <dbReference type="SAM" id="Coils"/>
    </source>
</evidence>
<name>A0AAP0S4M0_LIQFO</name>
<keyword evidence="1" id="KW-0175">Coiled coil</keyword>
<evidence type="ECO:0000313" key="3">
    <source>
        <dbReference type="EMBL" id="KAK9290487.1"/>
    </source>
</evidence>
<evidence type="ECO:0000256" key="2">
    <source>
        <dbReference type="SAM" id="MobiDB-lite"/>
    </source>
</evidence>
<dbReference type="Proteomes" id="UP001415857">
    <property type="component" value="Unassembled WGS sequence"/>
</dbReference>
<comment type="caution">
    <text evidence="3">The sequence shown here is derived from an EMBL/GenBank/DDBJ whole genome shotgun (WGS) entry which is preliminary data.</text>
</comment>
<feature type="region of interest" description="Disordered" evidence="2">
    <location>
        <begin position="165"/>
        <end position="184"/>
    </location>
</feature>
<dbReference type="EMBL" id="JBBPBK010000002">
    <property type="protein sequence ID" value="KAK9290487.1"/>
    <property type="molecule type" value="Genomic_DNA"/>
</dbReference>
<feature type="coiled-coil region" evidence="1">
    <location>
        <begin position="1"/>
        <end position="70"/>
    </location>
</feature>
<proteinExistence type="predicted"/>